<evidence type="ECO:0000256" key="3">
    <source>
        <dbReference type="ARBA" id="ARBA00023002"/>
    </source>
</evidence>
<gene>
    <name evidence="8" type="ORF">DDZ15_08175</name>
</gene>
<dbReference type="PANTHER" id="PTHR11732">
    <property type="entry name" value="ALDO/KETO REDUCTASE"/>
    <property type="match status" value="1"/>
</dbReference>
<feature type="domain" description="NADP-dependent oxidoreductase" evidence="7">
    <location>
        <begin position="15"/>
        <end position="291"/>
    </location>
</feature>
<organism evidence="8 9">
    <name type="scientific">Rhodohalobacter mucosus</name>
    <dbReference type="NCBI Taxonomy" id="2079485"/>
    <lineage>
        <taxon>Bacteria</taxon>
        <taxon>Pseudomonadati</taxon>
        <taxon>Balneolota</taxon>
        <taxon>Balneolia</taxon>
        <taxon>Balneolales</taxon>
        <taxon>Balneolaceae</taxon>
        <taxon>Rhodohalobacter</taxon>
    </lineage>
</organism>
<reference evidence="8 9" key="1">
    <citation type="submission" date="2018-05" db="EMBL/GenBank/DDBJ databases">
        <title>Rhodohalobacter halophilus gen. nov., sp. nov., a moderately halophilic member of the family Balneolaceae.</title>
        <authorList>
            <person name="Liu Z.-W."/>
        </authorList>
    </citation>
    <scope>NUCLEOTIDE SEQUENCE [LARGE SCALE GENOMIC DNA]</scope>
    <source>
        <strain evidence="8 9">8A47</strain>
    </source>
</reference>
<dbReference type="PROSITE" id="PS00798">
    <property type="entry name" value="ALDOKETO_REDUCTASE_1"/>
    <property type="match status" value="1"/>
</dbReference>
<evidence type="ECO:0000256" key="1">
    <source>
        <dbReference type="ARBA" id="ARBA00007905"/>
    </source>
</evidence>
<feature type="site" description="Lowers pKa of active site Tyr" evidence="6">
    <location>
        <position position="77"/>
    </location>
</feature>
<evidence type="ECO:0000256" key="2">
    <source>
        <dbReference type="ARBA" id="ARBA00022857"/>
    </source>
</evidence>
<protein>
    <submittedName>
        <fullName evidence="8">Aldehyde oxidoreductase</fullName>
    </submittedName>
</protein>
<evidence type="ECO:0000256" key="4">
    <source>
        <dbReference type="PIRSR" id="PIRSR000097-1"/>
    </source>
</evidence>
<keyword evidence="3" id="KW-0560">Oxidoreductase</keyword>
<dbReference type="InterPro" id="IPR018170">
    <property type="entry name" value="Aldo/ket_reductase_CS"/>
</dbReference>
<evidence type="ECO:0000313" key="9">
    <source>
        <dbReference type="Proteomes" id="UP000245533"/>
    </source>
</evidence>
<dbReference type="RefSeq" id="WP_109646603.1">
    <property type="nucleotide sequence ID" value="NZ_QGGB01000006.1"/>
</dbReference>
<proteinExistence type="inferred from homology"/>
<evidence type="ECO:0000256" key="5">
    <source>
        <dbReference type="PIRSR" id="PIRSR000097-2"/>
    </source>
</evidence>
<comment type="caution">
    <text evidence="8">The sequence shown here is derived from an EMBL/GenBank/DDBJ whole genome shotgun (WGS) entry which is preliminary data.</text>
</comment>
<evidence type="ECO:0000259" key="7">
    <source>
        <dbReference type="Pfam" id="PF00248"/>
    </source>
</evidence>
<dbReference type="AlphaFoldDB" id="A0A316TT19"/>
<keyword evidence="2" id="KW-0521">NADP</keyword>
<feature type="active site" description="Proton donor" evidence="4">
    <location>
        <position position="48"/>
    </location>
</feature>
<dbReference type="FunFam" id="3.20.20.100:FF:000006">
    <property type="entry name" value="Aldo-keto reductase family 1 member A1"/>
    <property type="match status" value="1"/>
</dbReference>
<evidence type="ECO:0000313" key="8">
    <source>
        <dbReference type="EMBL" id="PWN06489.1"/>
    </source>
</evidence>
<dbReference type="Gene3D" id="3.20.20.100">
    <property type="entry name" value="NADP-dependent oxidoreductase domain"/>
    <property type="match status" value="1"/>
</dbReference>
<dbReference type="PIRSF" id="PIRSF000097">
    <property type="entry name" value="AKR"/>
    <property type="match status" value="1"/>
</dbReference>
<dbReference type="OrthoDB" id="9804790at2"/>
<evidence type="ECO:0000256" key="6">
    <source>
        <dbReference type="PIRSR" id="PIRSR000097-3"/>
    </source>
</evidence>
<dbReference type="InterPro" id="IPR020471">
    <property type="entry name" value="AKR"/>
</dbReference>
<sequence>MKTFQFNNGDELPAIGLGTWKSEKDAVGRAVKEALAAGYRHIDCAADYDNEEYVGKALSEFFSDGEIARKDVWVTSKLWNNAHKEEDVIPALKQTLQDLQLDYLDLYLIHWPVAFKPDVRYPEDDGDFLSLDEVPLIETWSAMLKAKEQGLIRHAGVSNFSIKKLKNLASQTDDTPEMNQVELHPYLQQQELVDYCHENNIHVTAYSPLGSSDRPDALKRDDEPSLLNNDTIEEIAAKHNATPAQVLIRWSVERDTAVIPKSENPGRIRENIKSIELDLDEGDMNKISDLDRHFRYVHGKFFEIGDNSYDNIFDD</sequence>
<accession>A0A316TT19</accession>
<dbReference type="Proteomes" id="UP000245533">
    <property type="component" value="Unassembled WGS sequence"/>
</dbReference>
<comment type="similarity">
    <text evidence="1">Belongs to the aldo/keto reductase family.</text>
</comment>
<feature type="binding site" evidence="5">
    <location>
        <position position="110"/>
    </location>
    <ligand>
        <name>substrate</name>
    </ligand>
</feature>
<keyword evidence="9" id="KW-1185">Reference proteome</keyword>
<dbReference type="Pfam" id="PF00248">
    <property type="entry name" value="Aldo_ket_red"/>
    <property type="match status" value="1"/>
</dbReference>
<dbReference type="InterPro" id="IPR023210">
    <property type="entry name" value="NADP_OxRdtase_dom"/>
</dbReference>
<dbReference type="PRINTS" id="PR00069">
    <property type="entry name" value="ALDKETRDTASE"/>
</dbReference>
<dbReference type="SUPFAM" id="SSF51430">
    <property type="entry name" value="NAD(P)-linked oxidoreductase"/>
    <property type="match status" value="1"/>
</dbReference>
<dbReference type="GO" id="GO:0016491">
    <property type="term" value="F:oxidoreductase activity"/>
    <property type="evidence" value="ECO:0007669"/>
    <property type="project" value="UniProtKB-KW"/>
</dbReference>
<name>A0A316TT19_9BACT</name>
<dbReference type="EMBL" id="QGGB01000006">
    <property type="protein sequence ID" value="PWN06489.1"/>
    <property type="molecule type" value="Genomic_DNA"/>
</dbReference>
<dbReference type="InterPro" id="IPR036812">
    <property type="entry name" value="NAD(P)_OxRdtase_dom_sf"/>
</dbReference>